<dbReference type="GO" id="GO:0031683">
    <property type="term" value="F:G-protein beta/gamma-subunit complex binding"/>
    <property type="evidence" value="ECO:0007669"/>
    <property type="project" value="InterPro"/>
</dbReference>
<evidence type="ECO:0000256" key="2">
    <source>
        <dbReference type="ARBA" id="ARBA00023134"/>
    </source>
</evidence>
<dbReference type="SUPFAM" id="SSF47895">
    <property type="entry name" value="Transducin (alpha subunit), insertion domain"/>
    <property type="match status" value="1"/>
</dbReference>
<protein>
    <submittedName>
        <fullName evidence="8">Guanine nucleotide-binding protein G(Q) subunit alpha</fullName>
    </submittedName>
</protein>
<keyword evidence="5" id="KW-0479">Metal-binding</keyword>
<name>A0A183DMK3_9BILA</name>
<dbReference type="Gene3D" id="3.40.50.300">
    <property type="entry name" value="P-loop containing nucleotide triphosphate hydrolases"/>
    <property type="match status" value="1"/>
</dbReference>
<organism evidence="8">
    <name type="scientific">Gongylonema pulchrum</name>
    <dbReference type="NCBI Taxonomy" id="637853"/>
    <lineage>
        <taxon>Eukaryota</taxon>
        <taxon>Metazoa</taxon>
        <taxon>Ecdysozoa</taxon>
        <taxon>Nematoda</taxon>
        <taxon>Chromadorea</taxon>
        <taxon>Rhabditida</taxon>
        <taxon>Spirurina</taxon>
        <taxon>Spiruromorpha</taxon>
        <taxon>Spiruroidea</taxon>
        <taxon>Gongylonematidae</taxon>
        <taxon>Gongylonema</taxon>
    </lineage>
</organism>
<accession>A0A183DMK3</accession>
<evidence type="ECO:0000256" key="3">
    <source>
        <dbReference type="ARBA" id="ARBA00023224"/>
    </source>
</evidence>
<dbReference type="Proteomes" id="UP000271098">
    <property type="component" value="Unassembled WGS sequence"/>
</dbReference>
<keyword evidence="2 4" id="KW-0342">GTP-binding</keyword>
<dbReference type="GO" id="GO:0001664">
    <property type="term" value="F:G protein-coupled receptor binding"/>
    <property type="evidence" value="ECO:0007669"/>
    <property type="project" value="TreeGrafter"/>
</dbReference>
<proteinExistence type="predicted"/>
<keyword evidence="1 4" id="KW-0547">Nucleotide-binding</keyword>
<dbReference type="GO" id="GO:0005737">
    <property type="term" value="C:cytoplasm"/>
    <property type="evidence" value="ECO:0007669"/>
    <property type="project" value="TreeGrafter"/>
</dbReference>
<dbReference type="OrthoDB" id="5817230at2759"/>
<dbReference type="Gene3D" id="1.10.400.10">
    <property type="entry name" value="GI Alpha 1, domain 2-like"/>
    <property type="match status" value="1"/>
</dbReference>
<reference evidence="8" key="1">
    <citation type="submission" date="2016-06" db="UniProtKB">
        <authorList>
            <consortium name="WormBaseParasite"/>
        </authorList>
    </citation>
    <scope>IDENTIFICATION</scope>
</reference>
<reference evidence="6 7" key="2">
    <citation type="submission" date="2018-11" db="EMBL/GenBank/DDBJ databases">
        <authorList>
            <consortium name="Pathogen Informatics"/>
        </authorList>
    </citation>
    <scope>NUCLEOTIDE SEQUENCE [LARGE SCALE GENOMIC DNA]</scope>
</reference>
<dbReference type="GO" id="GO:0007188">
    <property type="term" value="P:adenylate cyclase-modulating G protein-coupled receptor signaling pathway"/>
    <property type="evidence" value="ECO:0007669"/>
    <property type="project" value="TreeGrafter"/>
</dbReference>
<dbReference type="PANTHER" id="PTHR10218:SF245">
    <property type="entry name" value="GUANINE NUCLEOTIDE-BINDING PROTEIN ALPHA-2 SUBUNIT-RELATED"/>
    <property type="match status" value="1"/>
</dbReference>
<dbReference type="InterPro" id="IPR011025">
    <property type="entry name" value="GproteinA_insert"/>
</dbReference>
<dbReference type="GO" id="GO:0005525">
    <property type="term" value="F:GTP binding"/>
    <property type="evidence" value="ECO:0007669"/>
    <property type="project" value="UniProtKB-KW"/>
</dbReference>
<evidence type="ECO:0000256" key="4">
    <source>
        <dbReference type="PIRSR" id="PIRSR601019-1"/>
    </source>
</evidence>
<sequence length="97" mass="10874">MLFSGAGECGKSTVLKQMRLLHTHGFTDEEVMQQKSVVYNNTADARIVMDVIKAGTESEPLTPELTIALKNLWADRGVRKDAYERGNEFQMPESTIQ</sequence>
<keyword evidence="5" id="KW-0460">Magnesium</keyword>
<feature type="binding site" evidence="4">
    <location>
        <begin position="8"/>
        <end position="13"/>
    </location>
    <ligand>
        <name>GTP</name>
        <dbReference type="ChEBI" id="CHEBI:37565"/>
    </ligand>
</feature>
<evidence type="ECO:0000313" key="6">
    <source>
        <dbReference type="EMBL" id="VDK79745.1"/>
    </source>
</evidence>
<keyword evidence="7" id="KW-1185">Reference proteome</keyword>
<feature type="binding site" evidence="5">
    <location>
        <position position="12"/>
    </location>
    <ligand>
        <name>Mg(2+)</name>
        <dbReference type="ChEBI" id="CHEBI:18420"/>
    </ligand>
</feature>
<keyword evidence="3" id="KW-0807">Transducer</keyword>
<evidence type="ECO:0000313" key="8">
    <source>
        <dbReference type="WBParaSite" id="GPUH_0000995501-mRNA-1"/>
    </source>
</evidence>
<evidence type="ECO:0000256" key="1">
    <source>
        <dbReference type="ARBA" id="ARBA00022741"/>
    </source>
</evidence>
<dbReference type="InterPro" id="IPR027417">
    <property type="entry name" value="P-loop_NTPase"/>
</dbReference>
<dbReference type="InterPro" id="IPR001019">
    <property type="entry name" value="Gprotein_alpha_su"/>
</dbReference>
<dbReference type="GO" id="GO:0046872">
    <property type="term" value="F:metal ion binding"/>
    <property type="evidence" value="ECO:0007669"/>
    <property type="project" value="UniProtKB-KW"/>
</dbReference>
<evidence type="ECO:0000313" key="7">
    <source>
        <dbReference type="Proteomes" id="UP000271098"/>
    </source>
</evidence>
<gene>
    <name evidence="6" type="ORF">GPUH_LOCUS9947</name>
</gene>
<dbReference type="WBParaSite" id="GPUH_0000995501-mRNA-1">
    <property type="protein sequence ID" value="GPUH_0000995501-mRNA-1"/>
    <property type="gene ID" value="GPUH_0000995501"/>
</dbReference>
<dbReference type="AlphaFoldDB" id="A0A183DMK3"/>
<dbReference type="GO" id="GO:0003924">
    <property type="term" value="F:GTPase activity"/>
    <property type="evidence" value="ECO:0007669"/>
    <property type="project" value="InterPro"/>
</dbReference>
<dbReference type="PANTHER" id="PTHR10218">
    <property type="entry name" value="GTP-BINDING PROTEIN ALPHA SUBUNIT"/>
    <property type="match status" value="1"/>
</dbReference>
<evidence type="ECO:0000256" key="5">
    <source>
        <dbReference type="PIRSR" id="PIRSR601019-2"/>
    </source>
</evidence>
<dbReference type="EMBL" id="UYRT01035079">
    <property type="protein sequence ID" value="VDK79745.1"/>
    <property type="molecule type" value="Genomic_DNA"/>
</dbReference>
<dbReference type="GO" id="GO:0005834">
    <property type="term" value="C:heterotrimeric G-protein complex"/>
    <property type="evidence" value="ECO:0007669"/>
    <property type="project" value="TreeGrafter"/>
</dbReference>